<organism evidence="8 9">
    <name type="scientific">Pseudidiomarina aquimaris</name>
    <dbReference type="NCBI Taxonomy" id="641841"/>
    <lineage>
        <taxon>Bacteria</taxon>
        <taxon>Pseudomonadati</taxon>
        <taxon>Pseudomonadota</taxon>
        <taxon>Gammaproteobacteria</taxon>
        <taxon>Alteromonadales</taxon>
        <taxon>Idiomarinaceae</taxon>
        <taxon>Pseudidiomarina</taxon>
    </lineage>
</organism>
<dbReference type="GO" id="GO:0004077">
    <property type="term" value="F:biotin--[biotin carboxyl-carrier protein] ligase activity"/>
    <property type="evidence" value="ECO:0007669"/>
    <property type="project" value="UniProtKB-UniRule"/>
</dbReference>
<dbReference type="InterPro" id="IPR008988">
    <property type="entry name" value="Transcriptional_repressor_C"/>
</dbReference>
<dbReference type="InterPro" id="IPR036388">
    <property type="entry name" value="WH-like_DNA-bd_sf"/>
</dbReference>
<dbReference type="InterPro" id="IPR004408">
    <property type="entry name" value="Biotin_CoA_COase_ligase"/>
</dbReference>
<keyword evidence="6" id="KW-0804">Transcription</keyword>
<evidence type="ECO:0000256" key="5">
    <source>
        <dbReference type="ARBA" id="ARBA00047846"/>
    </source>
</evidence>
<keyword evidence="6" id="KW-0678">Repressor</keyword>
<dbReference type="InterPro" id="IPR004143">
    <property type="entry name" value="BPL_LPL_catalytic"/>
</dbReference>
<dbReference type="Pfam" id="PF03099">
    <property type="entry name" value="BPL_LplA_LipB"/>
    <property type="match status" value="1"/>
</dbReference>
<dbReference type="Proteomes" id="UP000286678">
    <property type="component" value="Unassembled WGS sequence"/>
</dbReference>
<keyword evidence="4 6" id="KW-0092">Biotin</keyword>
<dbReference type="InterPro" id="IPR013196">
    <property type="entry name" value="HTH_11"/>
</dbReference>
<dbReference type="PANTHER" id="PTHR12835:SF5">
    <property type="entry name" value="BIOTIN--PROTEIN LIGASE"/>
    <property type="match status" value="1"/>
</dbReference>
<evidence type="ECO:0000313" key="9">
    <source>
        <dbReference type="Proteomes" id="UP000286678"/>
    </source>
</evidence>
<evidence type="ECO:0000259" key="7">
    <source>
        <dbReference type="PROSITE" id="PS51733"/>
    </source>
</evidence>
<dbReference type="Gene3D" id="1.10.10.10">
    <property type="entry name" value="Winged helix-like DNA-binding domain superfamily/Winged helix DNA-binding domain"/>
    <property type="match status" value="1"/>
</dbReference>
<dbReference type="NCBIfam" id="NF008847">
    <property type="entry name" value="PRK11886.1-2"/>
    <property type="match status" value="1"/>
</dbReference>
<dbReference type="InterPro" id="IPR045864">
    <property type="entry name" value="aa-tRNA-synth_II/BPL/LPL"/>
</dbReference>
<keyword evidence="1 6" id="KW-0436">Ligase</keyword>
<accession>A0A432XIV8</accession>
<dbReference type="Pfam" id="PF02237">
    <property type="entry name" value="BPL_C"/>
    <property type="match status" value="1"/>
</dbReference>
<keyword evidence="6" id="KW-0238">DNA-binding</keyword>
<evidence type="ECO:0000256" key="1">
    <source>
        <dbReference type="ARBA" id="ARBA00022598"/>
    </source>
</evidence>
<comment type="function">
    <text evidence="6">Acts both as a biotin--[acetyl-CoA-carboxylase] ligase and a biotin-operon repressor. In the presence of ATP, BirA activates biotin to form the BirA-biotinyl-5'-adenylate (BirA-bio-5'-AMP or holoBirA) complex. HoloBirA can either transfer the biotinyl moiety to the biotin carboxyl carrier protein (BCCP) subunit of acetyl-CoA carboxylase, or bind to the biotin operator site and inhibit transcription of the operon.</text>
</comment>
<keyword evidence="6" id="KW-0805">Transcription regulation</keyword>
<dbReference type="GO" id="GO:0005737">
    <property type="term" value="C:cytoplasm"/>
    <property type="evidence" value="ECO:0007669"/>
    <property type="project" value="TreeGrafter"/>
</dbReference>
<dbReference type="PROSITE" id="PS51733">
    <property type="entry name" value="BPL_LPL_CATALYTIC"/>
    <property type="match status" value="1"/>
</dbReference>
<dbReference type="GO" id="GO:0003677">
    <property type="term" value="F:DNA binding"/>
    <property type="evidence" value="ECO:0007669"/>
    <property type="project" value="UniProtKB-UniRule"/>
</dbReference>
<feature type="DNA-binding region" description="H-T-H motif" evidence="6">
    <location>
        <begin position="23"/>
        <end position="42"/>
    </location>
</feature>
<protein>
    <recommendedName>
        <fullName evidence="6">Bifunctional ligase/repressor BirA</fullName>
    </recommendedName>
    <alternativeName>
        <fullName evidence="6">Biotin operon repressor</fullName>
    </alternativeName>
    <alternativeName>
        <fullName evidence="6">Biotin--[acetyl-CoA-carboxylase] ligase</fullName>
        <ecNumber evidence="6">6.3.4.15</ecNumber>
    </alternativeName>
    <alternativeName>
        <fullName evidence="6">Biotin--protein ligase</fullName>
    </alternativeName>
    <alternativeName>
        <fullName evidence="6">Biotin-[acetyl-CoA carboxylase] synthetase</fullName>
    </alternativeName>
</protein>
<dbReference type="Pfam" id="PF08279">
    <property type="entry name" value="HTH_11"/>
    <property type="match status" value="1"/>
</dbReference>
<dbReference type="OrthoDB" id="9807064at2"/>
<dbReference type="SUPFAM" id="SSF46785">
    <property type="entry name" value="Winged helix' DNA-binding domain"/>
    <property type="match status" value="1"/>
</dbReference>
<feature type="binding site" evidence="6">
    <location>
        <begin position="123"/>
        <end position="125"/>
    </location>
    <ligand>
        <name>biotin</name>
        <dbReference type="ChEBI" id="CHEBI:57586"/>
    </ligand>
</feature>
<dbReference type="InterPro" id="IPR036390">
    <property type="entry name" value="WH_DNA-bd_sf"/>
</dbReference>
<gene>
    <name evidence="6" type="primary">birA</name>
    <name evidence="8" type="ORF">CWE21_04495</name>
</gene>
<keyword evidence="9" id="KW-1185">Reference proteome</keyword>
<reference evidence="9" key="1">
    <citation type="journal article" date="2018" name="Front. Microbiol.">
        <title>Genome-Based Analysis Reveals the Taxonomy and Diversity of the Family Idiomarinaceae.</title>
        <authorList>
            <person name="Liu Y."/>
            <person name="Lai Q."/>
            <person name="Shao Z."/>
        </authorList>
    </citation>
    <scope>NUCLEOTIDE SEQUENCE [LARGE SCALE GENOMIC DNA]</scope>
    <source>
        <strain evidence="9">SW15</strain>
    </source>
</reference>
<proteinExistence type="inferred from homology"/>
<dbReference type="InterPro" id="IPR030855">
    <property type="entry name" value="Bifunct_BirA"/>
</dbReference>
<dbReference type="EMBL" id="PIPT01000003">
    <property type="protein sequence ID" value="RUO48630.1"/>
    <property type="molecule type" value="Genomic_DNA"/>
</dbReference>
<evidence type="ECO:0000313" key="8">
    <source>
        <dbReference type="EMBL" id="RUO48630.1"/>
    </source>
</evidence>
<dbReference type="RefSeq" id="WP_126833273.1">
    <property type="nucleotide sequence ID" value="NZ_PIPT01000003.1"/>
</dbReference>
<comment type="catalytic activity">
    <reaction evidence="5 6">
        <text>biotin + L-lysyl-[protein] + ATP = N(6)-biotinyl-L-lysyl-[protein] + AMP + diphosphate + H(+)</text>
        <dbReference type="Rhea" id="RHEA:11756"/>
        <dbReference type="Rhea" id="RHEA-COMP:9752"/>
        <dbReference type="Rhea" id="RHEA-COMP:10505"/>
        <dbReference type="ChEBI" id="CHEBI:15378"/>
        <dbReference type="ChEBI" id="CHEBI:29969"/>
        <dbReference type="ChEBI" id="CHEBI:30616"/>
        <dbReference type="ChEBI" id="CHEBI:33019"/>
        <dbReference type="ChEBI" id="CHEBI:57586"/>
        <dbReference type="ChEBI" id="CHEBI:83144"/>
        <dbReference type="ChEBI" id="CHEBI:456215"/>
        <dbReference type="EC" id="6.3.4.15"/>
    </reaction>
</comment>
<evidence type="ECO:0000256" key="6">
    <source>
        <dbReference type="HAMAP-Rule" id="MF_00978"/>
    </source>
</evidence>
<dbReference type="GO" id="GO:0005524">
    <property type="term" value="F:ATP binding"/>
    <property type="evidence" value="ECO:0007669"/>
    <property type="project" value="UniProtKB-UniRule"/>
</dbReference>
<sequence>MSKRNDRMIRVIELLADGNFHSGQRIGEEIGVSRTAISQYIKDVQALGLDVFRITGKGYRLAQAIELLELNAIEAGVATPSSAPIHLERIVTSTNDVMRERLQAGGEFKAGEVLLAEAQTAGRGRRGKQWYSPFATNLYLSMYWPLRQGMSAAMGLSIVIGVLLAEAVREAGVSNVTLKWPNDVLVSNKKLAGILIDLEGQVIDDAHAIIGVGVNLSMPEWLATPIDQAWTDLQSELSTKLNRNDWVASLIARLRTGLQDFDSQGLAPFIERWLEFDDLLNRNVTLTMGNKKINGVAKGIAEDGALCVEIEGAIKHFHAGEVSLRYDTN</sequence>
<dbReference type="SUPFAM" id="SSF55681">
    <property type="entry name" value="Class II aaRS and biotin synthetases"/>
    <property type="match status" value="1"/>
</dbReference>
<dbReference type="CDD" id="cd16442">
    <property type="entry name" value="BPL"/>
    <property type="match status" value="1"/>
</dbReference>
<evidence type="ECO:0000256" key="4">
    <source>
        <dbReference type="ARBA" id="ARBA00023267"/>
    </source>
</evidence>
<dbReference type="SUPFAM" id="SSF50037">
    <property type="entry name" value="C-terminal domain of transcriptional repressors"/>
    <property type="match status" value="1"/>
</dbReference>
<dbReference type="PANTHER" id="PTHR12835">
    <property type="entry name" value="BIOTIN PROTEIN LIGASE"/>
    <property type="match status" value="1"/>
</dbReference>
<dbReference type="Gene3D" id="3.30.930.10">
    <property type="entry name" value="Bira Bifunctional Protein, Domain 2"/>
    <property type="match status" value="1"/>
</dbReference>
<dbReference type="NCBIfam" id="TIGR00121">
    <property type="entry name" value="birA_ligase"/>
    <property type="match status" value="1"/>
</dbReference>
<dbReference type="EC" id="6.3.4.15" evidence="6"/>
<name>A0A432XIV8_9GAMM</name>
<dbReference type="Gene3D" id="2.30.30.100">
    <property type="match status" value="1"/>
</dbReference>
<comment type="similarity">
    <text evidence="6">Belongs to the biotin--protein ligase family.</text>
</comment>
<evidence type="ECO:0000256" key="2">
    <source>
        <dbReference type="ARBA" id="ARBA00022741"/>
    </source>
</evidence>
<feature type="binding site" evidence="6">
    <location>
        <position position="190"/>
    </location>
    <ligand>
        <name>biotin</name>
        <dbReference type="ChEBI" id="CHEBI:57586"/>
    </ligand>
</feature>
<feature type="binding site" evidence="6">
    <location>
        <begin position="93"/>
        <end position="95"/>
    </location>
    <ligand>
        <name>biotin</name>
        <dbReference type="ChEBI" id="CHEBI:57586"/>
    </ligand>
</feature>
<feature type="domain" description="BPL/LPL catalytic" evidence="7">
    <location>
        <begin position="69"/>
        <end position="262"/>
    </location>
</feature>
<dbReference type="HAMAP" id="MF_00978">
    <property type="entry name" value="Bifunct_BirA"/>
    <property type="match status" value="1"/>
</dbReference>
<dbReference type="InterPro" id="IPR003142">
    <property type="entry name" value="BPL_C"/>
</dbReference>
<comment type="caution">
    <text evidence="8">The sequence shown here is derived from an EMBL/GenBank/DDBJ whole genome shotgun (WGS) entry which is preliminary data.</text>
</comment>
<dbReference type="GO" id="GO:0006355">
    <property type="term" value="P:regulation of DNA-templated transcription"/>
    <property type="evidence" value="ECO:0007669"/>
    <property type="project" value="UniProtKB-UniRule"/>
</dbReference>
<evidence type="ECO:0000256" key="3">
    <source>
        <dbReference type="ARBA" id="ARBA00022840"/>
    </source>
</evidence>
<keyword evidence="3 6" id="KW-0067">ATP-binding</keyword>
<dbReference type="AlphaFoldDB" id="A0A432XIV8"/>
<feature type="binding site" evidence="6">
    <location>
        <position position="119"/>
    </location>
    <ligand>
        <name>biotin</name>
        <dbReference type="ChEBI" id="CHEBI:57586"/>
    </ligand>
</feature>
<keyword evidence="2 6" id="KW-0547">Nucleotide-binding</keyword>